<evidence type="ECO:0000313" key="2">
    <source>
        <dbReference type="EMBL" id="SVA44443.1"/>
    </source>
</evidence>
<sequence length="390" mass="41546">MRREYSGLGINQPPLTIKITPDAVKDVTRTPVADDSTPTTIEPTEPVTSDVSPTGPPAQSTSGPSMVETIAPIESVKVAVSDASPLVYTLRITSVIPGGCVKFGGYETVQEGRSIYVTVTNLEPGEPVPCTTIYAQHQGEVILDGGLTPGEAYSVVVNGKLTNSFTAGDLRGRKMAVAESPVEIMEGAVSDSNPPEYTLRVLSRLPLGSSCSGFNGYDLSRRSTGIVDVTVTHLEVTEIVPCTKDLPVVMNEIPLGVEFISGESYKVIVNGEVTNSFVGREPAGRPVVVKESPVESVELIILELFPPQYLIKVVSIMSGSSCSQFNGYDISRPFVNNIQVNVTYLAPAGVVECTADVAYAETDIPLGNDFNYKEEYTVAVNNVSGTFIAQ</sequence>
<dbReference type="AlphaFoldDB" id="A0A381VXU4"/>
<feature type="compositionally biased region" description="Low complexity" evidence="1">
    <location>
        <begin position="37"/>
        <end position="48"/>
    </location>
</feature>
<feature type="compositionally biased region" description="Polar residues" evidence="1">
    <location>
        <begin position="49"/>
        <end position="64"/>
    </location>
</feature>
<organism evidence="2">
    <name type="scientific">marine metagenome</name>
    <dbReference type="NCBI Taxonomy" id="408172"/>
    <lineage>
        <taxon>unclassified sequences</taxon>
        <taxon>metagenomes</taxon>
        <taxon>ecological metagenomes</taxon>
    </lineage>
</organism>
<protein>
    <submittedName>
        <fullName evidence="2">Uncharacterized protein</fullName>
    </submittedName>
</protein>
<evidence type="ECO:0000256" key="1">
    <source>
        <dbReference type="SAM" id="MobiDB-lite"/>
    </source>
</evidence>
<proteinExistence type="predicted"/>
<name>A0A381VXU4_9ZZZZ</name>
<feature type="region of interest" description="Disordered" evidence="1">
    <location>
        <begin position="28"/>
        <end position="65"/>
    </location>
</feature>
<gene>
    <name evidence="2" type="ORF">METZ01_LOCUS97297</name>
</gene>
<dbReference type="EMBL" id="UINC01009946">
    <property type="protein sequence ID" value="SVA44443.1"/>
    <property type="molecule type" value="Genomic_DNA"/>
</dbReference>
<reference evidence="2" key="1">
    <citation type="submission" date="2018-05" db="EMBL/GenBank/DDBJ databases">
        <authorList>
            <person name="Lanie J.A."/>
            <person name="Ng W.-L."/>
            <person name="Kazmierczak K.M."/>
            <person name="Andrzejewski T.M."/>
            <person name="Davidsen T.M."/>
            <person name="Wayne K.J."/>
            <person name="Tettelin H."/>
            <person name="Glass J.I."/>
            <person name="Rusch D."/>
            <person name="Podicherti R."/>
            <person name="Tsui H.-C.T."/>
            <person name="Winkler M.E."/>
        </authorList>
    </citation>
    <scope>NUCLEOTIDE SEQUENCE</scope>
</reference>
<accession>A0A381VXU4</accession>